<proteinExistence type="predicted"/>
<evidence type="ECO:0000313" key="1">
    <source>
        <dbReference type="EMBL" id="CAI2378615.1"/>
    </source>
</evidence>
<dbReference type="Proteomes" id="UP001295684">
    <property type="component" value="Unassembled WGS sequence"/>
</dbReference>
<comment type="caution">
    <text evidence="1">The sequence shown here is derived from an EMBL/GenBank/DDBJ whole genome shotgun (WGS) entry which is preliminary data.</text>
</comment>
<dbReference type="EMBL" id="CAMPGE010020362">
    <property type="protein sequence ID" value="CAI2378615.1"/>
    <property type="molecule type" value="Genomic_DNA"/>
</dbReference>
<sequence length="251" mass="29260">MNRNIADFSKGFIPEIDLTPKEELQLSSFAEVGIETPNKTFDHKDIDLVASKEDKQAENHEASFTYKDSTLKTNSRDKPFKAQFADRRDVIYKTLIRSVRRFLWDDFSSTLPDVTFSNMTRGCSVFEDFLKRFYQEQFCVGNIHSQKGSNEFAHLQLLSVFMTQYYLIPKRSATSKKIAQALKQIVKKFSPKLYIKFFNLEGVSDFFKLLKSSNYIYKVIDAYPNMKKCEDQYIKAVDSIINFSRDPTLMK</sequence>
<keyword evidence="2" id="KW-1185">Reference proteome</keyword>
<dbReference type="AlphaFoldDB" id="A0AAD1XT80"/>
<name>A0AAD1XT80_EUPCR</name>
<gene>
    <name evidence="1" type="ORF">ECRASSUSDP1_LOCUS20013</name>
</gene>
<protein>
    <submittedName>
        <fullName evidence="1">Uncharacterized protein</fullName>
    </submittedName>
</protein>
<accession>A0AAD1XT80</accession>
<evidence type="ECO:0000313" key="2">
    <source>
        <dbReference type="Proteomes" id="UP001295684"/>
    </source>
</evidence>
<reference evidence="1" key="1">
    <citation type="submission" date="2023-07" db="EMBL/GenBank/DDBJ databases">
        <authorList>
            <consortium name="AG Swart"/>
            <person name="Singh M."/>
            <person name="Singh A."/>
            <person name="Seah K."/>
            <person name="Emmerich C."/>
        </authorList>
    </citation>
    <scope>NUCLEOTIDE SEQUENCE</scope>
    <source>
        <strain evidence="1">DP1</strain>
    </source>
</reference>
<organism evidence="1 2">
    <name type="scientific">Euplotes crassus</name>
    <dbReference type="NCBI Taxonomy" id="5936"/>
    <lineage>
        <taxon>Eukaryota</taxon>
        <taxon>Sar</taxon>
        <taxon>Alveolata</taxon>
        <taxon>Ciliophora</taxon>
        <taxon>Intramacronucleata</taxon>
        <taxon>Spirotrichea</taxon>
        <taxon>Hypotrichia</taxon>
        <taxon>Euplotida</taxon>
        <taxon>Euplotidae</taxon>
        <taxon>Moneuplotes</taxon>
    </lineage>
</organism>